<dbReference type="PANTHER" id="PTHR37829:SF3">
    <property type="entry name" value="PROTEIN JAYE-RELATED"/>
    <property type="match status" value="1"/>
</dbReference>
<protein>
    <submittedName>
        <fullName evidence="4">Baseplate J/gp47 family protein</fullName>
    </submittedName>
</protein>
<dbReference type="InterPro" id="IPR052399">
    <property type="entry name" value="Phage_Baseplate_Assmbl_Protein"/>
</dbReference>
<keyword evidence="5" id="KW-1185">Reference proteome</keyword>
<feature type="domain" description="Baseplate J-like central" evidence="2">
    <location>
        <begin position="176"/>
        <end position="246"/>
    </location>
</feature>
<name>A0ABS5PSJ4_9FIRM</name>
<evidence type="ECO:0000256" key="1">
    <source>
        <dbReference type="ARBA" id="ARBA00038087"/>
    </source>
</evidence>
<sequence>MYEEMTYDVLLKRMMAALPDTIDKREGSLAFYALAPSAAEIRQMYIELDQIVANRIIQTADDETVLARALEYGIEREAATHAIAKGEFNQEIALETRFSCGSLYYRATSKISDGIYEMTCETAGIEPNSNLGKLIPVGYIKGLTSAKLTEVLIPGTEIETVASVKQQLLKRMQNPPTSGNKAHYFNWAMAVDGVGYAEVEPLFNGAGTVKVTIVNAEKQPAEAALVEAVAAYIESVRPIGAAVTVTSAARVDINVSATVTLAEGYMLNDVQTAFFESLDAYLKAIALMETYVGYAKIGAILLSVKGVLDYTDLTINGEVVNIGIPSGYVPVLSTAILEV</sequence>
<comment type="similarity">
    <text evidence="1">Belongs to the Mu gp47/PBSX XkdT family.</text>
</comment>
<proteinExistence type="inferred from homology"/>
<comment type="caution">
    <text evidence="4">The sequence shown here is derived from an EMBL/GenBank/DDBJ whole genome shotgun (WGS) entry which is preliminary data.</text>
</comment>
<organism evidence="4 5">
    <name type="scientific">Fusibacter paucivorans</name>
    <dbReference type="NCBI Taxonomy" id="76009"/>
    <lineage>
        <taxon>Bacteria</taxon>
        <taxon>Bacillati</taxon>
        <taxon>Bacillota</taxon>
        <taxon>Clostridia</taxon>
        <taxon>Eubacteriales</taxon>
        <taxon>Eubacteriales Family XII. Incertae Sedis</taxon>
        <taxon>Fusibacter</taxon>
    </lineage>
</organism>
<dbReference type="EMBL" id="JAHBCL010000026">
    <property type="protein sequence ID" value="MBS7527842.1"/>
    <property type="molecule type" value="Genomic_DNA"/>
</dbReference>
<feature type="domain" description="Baseplate J-like C-terminal" evidence="3">
    <location>
        <begin position="253"/>
        <end position="334"/>
    </location>
</feature>
<dbReference type="PANTHER" id="PTHR37829">
    <property type="entry name" value="PHAGE-LIKE ELEMENT PBSX PROTEIN XKDT"/>
    <property type="match status" value="1"/>
</dbReference>
<dbReference type="Proteomes" id="UP000746471">
    <property type="component" value="Unassembled WGS sequence"/>
</dbReference>
<evidence type="ECO:0000259" key="3">
    <source>
        <dbReference type="Pfam" id="PF26079"/>
    </source>
</evidence>
<reference evidence="4 5" key="1">
    <citation type="submission" date="2021-05" db="EMBL/GenBank/DDBJ databases">
        <title>Fusibacter ferrireducens sp. nov., an anaerobic, sulfur- and Fe-reducing bacterium isolated from the mangrove sediment.</title>
        <authorList>
            <person name="Qiu D."/>
        </authorList>
    </citation>
    <scope>NUCLEOTIDE SEQUENCE [LARGE SCALE GENOMIC DNA]</scope>
    <source>
        <strain evidence="4 5">DSM 12116</strain>
    </source>
</reference>
<dbReference type="Pfam" id="PF26079">
    <property type="entry name" value="Baseplate_J_C"/>
    <property type="match status" value="1"/>
</dbReference>
<dbReference type="InterPro" id="IPR058531">
    <property type="entry name" value="Baseplate_J_M"/>
</dbReference>
<dbReference type="Pfam" id="PF26078">
    <property type="entry name" value="Baseplate_J_M"/>
    <property type="match status" value="1"/>
</dbReference>
<evidence type="ECO:0000259" key="2">
    <source>
        <dbReference type="Pfam" id="PF26078"/>
    </source>
</evidence>
<dbReference type="InterPro" id="IPR058530">
    <property type="entry name" value="Baseplate_J-like_C"/>
</dbReference>
<accession>A0ABS5PSJ4</accession>
<evidence type="ECO:0000313" key="5">
    <source>
        <dbReference type="Proteomes" id="UP000746471"/>
    </source>
</evidence>
<evidence type="ECO:0000313" key="4">
    <source>
        <dbReference type="EMBL" id="MBS7527842.1"/>
    </source>
</evidence>
<dbReference type="RefSeq" id="WP_213237701.1">
    <property type="nucleotide sequence ID" value="NZ_JAHBCL010000026.1"/>
</dbReference>
<gene>
    <name evidence="4" type="ORF">KHM83_14250</name>
</gene>